<proteinExistence type="predicted"/>
<sequence>MTNDFGEDFAAELTQYVVGGTDIPAAEATYYVTLYDGAGNELNADLQNGRVAVGTADWTTTATSAFENAAEVNFGEAIGDITVQEFAIKDIDDTDANARELFRTEIGQAPQDFSDGTRVFYQAGDLDVDVLD</sequence>
<dbReference type="GeneID" id="16151493"/>
<gene>
    <name evidence="1" type="primary">10</name>
    <name evidence="1" type="ORF">HSTV1_10</name>
</gene>
<organism evidence="1 2">
    <name type="scientific">Haloarcula sinaiiensis tailed virus 1</name>
    <dbReference type="NCBI Taxonomy" id="1262530"/>
    <lineage>
        <taxon>Viruses</taxon>
        <taxon>Duplodnaviria</taxon>
        <taxon>Heunggongvirae</taxon>
        <taxon>Uroviricota</taxon>
        <taxon>Caudoviricetes</taxon>
        <taxon>Kirjokansivirales</taxon>
        <taxon>Shortaselviridae</taxon>
        <taxon>Lonfivirus</taxon>
        <taxon>Lonfivirus codicilli</taxon>
        <taxon>Lonfivirus HSTV1</taxon>
    </lineage>
</organism>
<evidence type="ECO:0000313" key="2">
    <source>
        <dbReference type="Proteomes" id="UP000014319"/>
    </source>
</evidence>
<accession>R9QTM7</accession>
<dbReference type="RefSeq" id="YP_008083060.1">
    <property type="nucleotide sequence ID" value="NC_021471.1"/>
</dbReference>
<protein>
    <submittedName>
        <fullName evidence="1">Uncharacterized protein</fullName>
    </submittedName>
</protein>
<keyword evidence="2" id="KW-1185">Reference proteome</keyword>
<name>R9QTM7_9CAUD</name>
<evidence type="ECO:0000313" key="1">
    <source>
        <dbReference type="EMBL" id="AGC34555.1"/>
    </source>
</evidence>
<reference evidence="1 2" key="1">
    <citation type="journal article" date="2013" name="Proc. Natl. Acad. Sci. U.S.A.">
        <title>Structure of the archaeal head-tailed virus HSTV-1 completes the HK97 fold story.</title>
        <authorList>
            <person name="Pietila M.K."/>
            <person name="Laurinmaki P."/>
            <person name="Russell D.A."/>
            <person name="Ko C.C."/>
            <person name="Jacobs-Sera D."/>
            <person name="Hendrix R.W."/>
            <person name="Bamford D.H."/>
            <person name="Butcher S.J."/>
        </authorList>
    </citation>
    <scope>NUCLEOTIDE SEQUENCE [LARGE SCALE GENOMIC DNA]</scope>
</reference>
<dbReference type="EMBL" id="KC117378">
    <property type="protein sequence ID" value="AGC34555.1"/>
    <property type="molecule type" value="Genomic_DNA"/>
</dbReference>
<dbReference type="KEGG" id="vg:16151493"/>
<dbReference type="Proteomes" id="UP000014319">
    <property type="component" value="Genome"/>
</dbReference>